<evidence type="ECO:0000313" key="1">
    <source>
        <dbReference type="EMBL" id="QNO58275.1"/>
    </source>
</evidence>
<gene>
    <name evidence="1" type="ORF">BFNMBJLP_00009</name>
</gene>
<reference evidence="1" key="1">
    <citation type="submission" date="2020-06" db="EMBL/GenBank/DDBJ databases">
        <title>Unique genomic features of the anaerobic methanotrophic archaea.</title>
        <authorList>
            <person name="Chadwick G.L."/>
            <person name="Skennerton C.T."/>
            <person name="Laso-Perez R."/>
            <person name="Leu A.O."/>
            <person name="Speth D.R."/>
            <person name="Yu H."/>
            <person name="Morgan-Lang C."/>
            <person name="Hatzenpichler R."/>
            <person name="Goudeau D."/>
            <person name="Malmstrom R."/>
            <person name="Brazelton W.J."/>
            <person name="Woyke T."/>
            <person name="Hallam S.J."/>
            <person name="Tyson G.W."/>
            <person name="Wegener G."/>
            <person name="Boetius A."/>
            <person name="Orphan V."/>
        </authorList>
    </citation>
    <scope>NUCLEOTIDE SEQUENCE</scope>
</reference>
<organism evidence="1">
    <name type="scientific">Candidatus Methanophaga sp. ANME-1 ERB7</name>
    <dbReference type="NCBI Taxonomy" id="2759913"/>
    <lineage>
        <taxon>Archaea</taxon>
        <taxon>Methanobacteriati</taxon>
        <taxon>Methanobacteriota</taxon>
        <taxon>Stenosarchaea group</taxon>
        <taxon>Methanomicrobia</taxon>
        <taxon>Candidatus Methanophagales</taxon>
        <taxon>Candidatus Methanophagaceae</taxon>
        <taxon>Candidatus Methanophaga</taxon>
    </lineage>
</organism>
<protein>
    <submittedName>
        <fullName evidence="1">Uncharacterized protein</fullName>
    </submittedName>
</protein>
<accession>A0A7G9ZDE1</accession>
<sequence length="494" mass="56920">MREDVTFHTENSQRIYDLACDENMWKFWTDEDKSNFVRDPPLVNAINQGNWDIAKLKAIDRIVEYIRNGNITFNWSYYYQDIGARISEVSINGGVGFLTTEILDELIEGTFNVNIWPLLEAVSFKGLEYDENQDIPPFYVNFSDVLKEVSRYVREKTPGWFDEHIRVFREQTNGMFSMEYTEEEFAERLYTAIGYLGRNMRYRDDEEFWNLRYFIQRYISEATLMLEMRFVHRCFTTITGNEVEAVVIDTMGLDNRKKNILATYHGRYHKIGIADLRAVSTDMKPIHASGCCSTDSEAMNMVSVMDEVQRVCGKNVKIYMGDAHTVSRVCAGMVFLSHDVVAAGRLCKKPKKRLGKKAIAHLKENILLLNKVGKLLREEPTLGRAIAMKEFIFVDGVNVRKLIDDLGYLILLNVSRIPIPIHEICNAVELSNYLKRKTRIVEASYTRVEKQEAGLLLKSSELVISIAGLYHLITGWKGPESPFNLSDIRLYIPA</sequence>
<proteinExistence type="predicted"/>
<dbReference type="EMBL" id="MT631719">
    <property type="protein sequence ID" value="QNO58275.1"/>
    <property type="molecule type" value="Genomic_DNA"/>
</dbReference>
<name>A0A7G9ZDE1_9EURY</name>
<dbReference type="AlphaFoldDB" id="A0A7G9ZDE1"/>